<dbReference type="SMART" id="SM00751">
    <property type="entry name" value="BSD"/>
    <property type="match status" value="1"/>
</dbReference>
<dbReference type="GO" id="GO:0005737">
    <property type="term" value="C:cytoplasm"/>
    <property type="evidence" value="ECO:0007669"/>
    <property type="project" value="TreeGrafter"/>
</dbReference>
<feature type="domain" description="BSD" evidence="2">
    <location>
        <begin position="282"/>
        <end position="334"/>
    </location>
</feature>
<dbReference type="PANTHER" id="PTHR16019:SF5">
    <property type="entry name" value="BSD DOMAIN-CONTAINING PROTEIN 1"/>
    <property type="match status" value="1"/>
</dbReference>
<feature type="compositionally biased region" description="Polar residues" evidence="1">
    <location>
        <begin position="27"/>
        <end position="37"/>
    </location>
</feature>
<feature type="compositionally biased region" description="Acidic residues" evidence="1">
    <location>
        <begin position="355"/>
        <end position="365"/>
    </location>
</feature>
<feature type="compositionally biased region" description="Low complexity" evidence="1">
    <location>
        <begin position="390"/>
        <end position="425"/>
    </location>
</feature>
<evidence type="ECO:0000259" key="2">
    <source>
        <dbReference type="PROSITE" id="PS50858"/>
    </source>
</evidence>
<name>A0A9P4I2N1_9PEZI</name>
<feature type="region of interest" description="Disordered" evidence="1">
    <location>
        <begin position="1"/>
        <end position="37"/>
    </location>
</feature>
<evidence type="ECO:0000313" key="3">
    <source>
        <dbReference type="EMBL" id="KAF2091384.1"/>
    </source>
</evidence>
<evidence type="ECO:0000313" key="4">
    <source>
        <dbReference type="Proteomes" id="UP000799776"/>
    </source>
</evidence>
<dbReference type="EMBL" id="ML978711">
    <property type="protein sequence ID" value="KAF2091384.1"/>
    <property type="molecule type" value="Genomic_DNA"/>
</dbReference>
<dbReference type="InterPro" id="IPR051494">
    <property type="entry name" value="BSD_domain-containing"/>
</dbReference>
<dbReference type="OrthoDB" id="73788at2759"/>
<keyword evidence="4" id="KW-1185">Reference proteome</keyword>
<proteinExistence type="predicted"/>
<organism evidence="3 4">
    <name type="scientific">Saccharata proteae CBS 121410</name>
    <dbReference type="NCBI Taxonomy" id="1314787"/>
    <lineage>
        <taxon>Eukaryota</taxon>
        <taxon>Fungi</taxon>
        <taxon>Dikarya</taxon>
        <taxon>Ascomycota</taxon>
        <taxon>Pezizomycotina</taxon>
        <taxon>Dothideomycetes</taxon>
        <taxon>Dothideomycetes incertae sedis</taxon>
        <taxon>Botryosphaeriales</taxon>
        <taxon>Saccharataceae</taxon>
        <taxon>Saccharata</taxon>
    </lineage>
</organism>
<feature type="compositionally biased region" description="Basic and acidic residues" evidence="1">
    <location>
        <begin position="472"/>
        <end position="483"/>
    </location>
</feature>
<feature type="region of interest" description="Disordered" evidence="1">
    <location>
        <begin position="213"/>
        <end position="238"/>
    </location>
</feature>
<dbReference type="SUPFAM" id="SSF140383">
    <property type="entry name" value="BSD domain-like"/>
    <property type="match status" value="1"/>
</dbReference>
<reference evidence="3" key="1">
    <citation type="journal article" date="2020" name="Stud. Mycol.">
        <title>101 Dothideomycetes genomes: a test case for predicting lifestyles and emergence of pathogens.</title>
        <authorList>
            <person name="Haridas S."/>
            <person name="Albert R."/>
            <person name="Binder M."/>
            <person name="Bloem J."/>
            <person name="Labutti K."/>
            <person name="Salamov A."/>
            <person name="Andreopoulos B."/>
            <person name="Baker S."/>
            <person name="Barry K."/>
            <person name="Bills G."/>
            <person name="Bluhm B."/>
            <person name="Cannon C."/>
            <person name="Castanera R."/>
            <person name="Culley D."/>
            <person name="Daum C."/>
            <person name="Ezra D."/>
            <person name="Gonzalez J."/>
            <person name="Henrissat B."/>
            <person name="Kuo A."/>
            <person name="Liang C."/>
            <person name="Lipzen A."/>
            <person name="Lutzoni F."/>
            <person name="Magnuson J."/>
            <person name="Mondo S."/>
            <person name="Nolan M."/>
            <person name="Ohm R."/>
            <person name="Pangilinan J."/>
            <person name="Park H.-J."/>
            <person name="Ramirez L."/>
            <person name="Alfaro M."/>
            <person name="Sun H."/>
            <person name="Tritt A."/>
            <person name="Yoshinaga Y."/>
            <person name="Zwiers L.-H."/>
            <person name="Turgeon B."/>
            <person name="Goodwin S."/>
            <person name="Spatafora J."/>
            <person name="Crous P."/>
            <person name="Grigoriev I."/>
        </authorList>
    </citation>
    <scope>NUCLEOTIDE SEQUENCE</scope>
    <source>
        <strain evidence="3">CBS 121410</strain>
    </source>
</reference>
<sequence length="491" mass="53482">MDVAYDHIQEESFPDDERRKEGDTTKDTTQQPAGTFNSEVQEAYKAISSSPWAARIGGLWGSVKKQGESYYEGARQEYSPAISQATTQATNTLSGLRSSLLDRTRNLSISQQDPQSAESSTAVKRTITDKEGNTIEVAAPTNASITDSPAADAERAESLPADIVKEAESMLSRLRLEGAKRLKEIQKAEDAADEALLKFGTNIRNFLRDAVTIAPPDENDPNSSGGATGTGSGPNKVLFESKDASGKRVIHTTRLDAQLHVIHSSLGSFEKDPESSPEWEAWTKSFDVSKKTEEISADLEKYEELRRAMEGLVPEKVKYEDFWRRYYFLRHVVESEDLRRREMLKASTTTVNEEISWDDDSDDDSSATPNPADAAKPSLANSKETLKPDTTTSSSTSSQQPTSQPQSATPSSAAPPALAIAPSTTQGHLKPEPSPQGRRSHDERSVTDSDASYDVVSGATSRGAGSPVQAARKAEEEAGKGKEEESDDDWE</sequence>
<feature type="region of interest" description="Disordered" evidence="1">
    <location>
        <begin position="107"/>
        <end position="159"/>
    </location>
</feature>
<dbReference type="PANTHER" id="PTHR16019">
    <property type="entry name" value="SYNAPSE-ASSOCIATED PROTEIN"/>
    <property type="match status" value="1"/>
</dbReference>
<dbReference type="Pfam" id="PF03909">
    <property type="entry name" value="BSD"/>
    <property type="match status" value="1"/>
</dbReference>
<comment type="caution">
    <text evidence="3">The sequence shown here is derived from an EMBL/GenBank/DDBJ whole genome shotgun (WGS) entry which is preliminary data.</text>
</comment>
<dbReference type="InterPro" id="IPR035925">
    <property type="entry name" value="BSD_dom_sf"/>
</dbReference>
<protein>
    <submittedName>
        <fullName evidence="3">BSD-domain-containing protein</fullName>
    </submittedName>
</protein>
<feature type="region of interest" description="Disordered" evidence="1">
    <location>
        <begin position="348"/>
        <end position="491"/>
    </location>
</feature>
<dbReference type="PROSITE" id="PS50858">
    <property type="entry name" value="BSD"/>
    <property type="match status" value="1"/>
</dbReference>
<feature type="compositionally biased region" description="Basic and acidic residues" evidence="1">
    <location>
        <begin position="1"/>
        <end position="26"/>
    </location>
</feature>
<dbReference type="Proteomes" id="UP000799776">
    <property type="component" value="Unassembled WGS sequence"/>
</dbReference>
<dbReference type="AlphaFoldDB" id="A0A9P4I2N1"/>
<evidence type="ECO:0000256" key="1">
    <source>
        <dbReference type="SAM" id="MobiDB-lite"/>
    </source>
</evidence>
<dbReference type="Gene3D" id="1.10.3970.10">
    <property type="entry name" value="BSD domain"/>
    <property type="match status" value="1"/>
</dbReference>
<feature type="compositionally biased region" description="Polar residues" evidence="1">
    <location>
        <begin position="107"/>
        <end position="123"/>
    </location>
</feature>
<dbReference type="InterPro" id="IPR005607">
    <property type="entry name" value="BSD_dom"/>
</dbReference>
<gene>
    <name evidence="3" type="ORF">K490DRAFT_60828</name>
</gene>
<accession>A0A9P4I2N1</accession>